<dbReference type="STRING" id="58343.AQJ46_48450"/>
<name>A0A101RKK9_9ACTN</name>
<proteinExistence type="predicted"/>
<reference evidence="2 3" key="1">
    <citation type="submission" date="2015-10" db="EMBL/GenBank/DDBJ databases">
        <title>Draft genome sequence of Streptomyces canus DSM 40017, type strain for the species Streptomyces canus.</title>
        <authorList>
            <person name="Ruckert C."/>
            <person name="Winkler A."/>
            <person name="Kalinowski J."/>
            <person name="Kampfer P."/>
            <person name="Glaeser S."/>
        </authorList>
    </citation>
    <scope>NUCLEOTIDE SEQUENCE [LARGE SCALE GENOMIC DNA]</scope>
    <source>
        <strain evidence="2 3">DSM 40017</strain>
    </source>
</reference>
<gene>
    <name evidence="2" type="ORF">AQJ46_48450</name>
</gene>
<evidence type="ECO:0000313" key="3">
    <source>
        <dbReference type="Proteomes" id="UP000053669"/>
    </source>
</evidence>
<evidence type="ECO:0000313" key="2">
    <source>
        <dbReference type="EMBL" id="KUN57213.1"/>
    </source>
</evidence>
<feature type="transmembrane region" description="Helical" evidence="1">
    <location>
        <begin position="230"/>
        <end position="251"/>
    </location>
</feature>
<protein>
    <recommendedName>
        <fullName evidence="4">Vegetative cell wall protein gp1</fullName>
    </recommendedName>
</protein>
<dbReference type="RefSeq" id="WP_059211752.1">
    <property type="nucleotide sequence ID" value="NZ_KQ948685.1"/>
</dbReference>
<organism evidence="2 3">
    <name type="scientific">Streptomyces canus</name>
    <dbReference type="NCBI Taxonomy" id="58343"/>
    <lineage>
        <taxon>Bacteria</taxon>
        <taxon>Bacillati</taxon>
        <taxon>Actinomycetota</taxon>
        <taxon>Actinomycetes</taxon>
        <taxon>Kitasatosporales</taxon>
        <taxon>Streptomycetaceae</taxon>
        <taxon>Streptomyces</taxon>
        <taxon>Streptomyces aurantiacus group</taxon>
    </lineage>
</organism>
<dbReference type="Proteomes" id="UP000053669">
    <property type="component" value="Unassembled WGS sequence"/>
</dbReference>
<dbReference type="EMBL" id="LMWU01000077">
    <property type="protein sequence ID" value="KUN57213.1"/>
    <property type="molecule type" value="Genomic_DNA"/>
</dbReference>
<sequence>MGSLWGELGKKLAERWLSLLVLPGALYLSVAVAARALGQSHPFAVDRVTGQVTRWADAPTVSTVGGQVVLLAAVLAGASAAGLAAQALGSLVEQLHLAADWHTWPAWGRWPADRLTTHRRERWKSAARAWRRRREEAAAARSRGLRADPATRYAAGAAMTRISLEEPDRPTWSGDRIHASAVRMQRDYNLDLAVLWPHLWLVLPETARNEITLARQALTRATTLSAWGVLYLPLVALWWPAGVIAVVLALISWRRTRSAADIYATLLEAAARLHTRDVAEHLGLALDEALDRDSGSALALRLTHSPPPIPDETS</sequence>
<evidence type="ECO:0000256" key="1">
    <source>
        <dbReference type="SAM" id="Phobius"/>
    </source>
</evidence>
<dbReference type="AlphaFoldDB" id="A0A101RKK9"/>
<keyword evidence="1" id="KW-0812">Transmembrane</keyword>
<evidence type="ECO:0008006" key="4">
    <source>
        <dbReference type="Google" id="ProtNLM"/>
    </source>
</evidence>
<keyword evidence="1" id="KW-0472">Membrane</keyword>
<keyword evidence="1" id="KW-1133">Transmembrane helix</keyword>
<comment type="caution">
    <text evidence="2">The sequence shown here is derived from an EMBL/GenBank/DDBJ whole genome shotgun (WGS) entry which is preliminary data.</text>
</comment>
<accession>A0A101RKK9</accession>